<organism evidence="1 2">
    <name type="scientific">Chlorobaculum limnaeum</name>
    <dbReference type="NCBI Taxonomy" id="274537"/>
    <lineage>
        <taxon>Bacteria</taxon>
        <taxon>Pseudomonadati</taxon>
        <taxon>Chlorobiota</taxon>
        <taxon>Chlorobiia</taxon>
        <taxon>Chlorobiales</taxon>
        <taxon>Chlorobiaceae</taxon>
        <taxon>Chlorobaculum</taxon>
    </lineage>
</organism>
<dbReference type="KEGG" id="clz:BIU88_08950"/>
<evidence type="ECO:0000313" key="2">
    <source>
        <dbReference type="Proteomes" id="UP000095185"/>
    </source>
</evidence>
<protein>
    <submittedName>
        <fullName evidence="1">Uncharacterized protein</fullName>
    </submittedName>
</protein>
<evidence type="ECO:0000313" key="1">
    <source>
        <dbReference type="EMBL" id="AOS84246.1"/>
    </source>
</evidence>
<accession>A0A1D8CZ94</accession>
<dbReference type="AlphaFoldDB" id="A0A1D8CZ94"/>
<gene>
    <name evidence="1" type="ORF">BIU88_08950</name>
</gene>
<dbReference type="OrthoDB" id="597633at2"/>
<reference evidence="1" key="1">
    <citation type="submission" date="2016-09" db="EMBL/GenBank/DDBJ databases">
        <title>Genome sequence of Chlorobaculum limnaeum.</title>
        <authorList>
            <person name="Liu Z."/>
            <person name="Tank M."/>
            <person name="Bryant D.A."/>
        </authorList>
    </citation>
    <scope>NUCLEOTIDE SEQUENCE [LARGE SCALE GENOMIC DNA]</scope>
    <source>
        <strain evidence="1">DSM 1677</strain>
    </source>
</reference>
<name>A0A1D8CZ94_CHLLM</name>
<dbReference type="EMBL" id="CP017305">
    <property type="protein sequence ID" value="AOS84246.1"/>
    <property type="molecule type" value="Genomic_DNA"/>
</dbReference>
<dbReference type="Proteomes" id="UP000095185">
    <property type="component" value="Chromosome"/>
</dbReference>
<dbReference type="RefSeq" id="WP_069810439.1">
    <property type="nucleotide sequence ID" value="NZ_CP017305.1"/>
</dbReference>
<keyword evidence="2" id="KW-1185">Reference proteome</keyword>
<dbReference type="STRING" id="274537.BIU88_08950"/>
<sequence length="152" mass="17358">MRDHTPNFKLLELSRESKRLIRETVTQLLEKLAGDGQLTPEARLEFWVEIPGVRHPRGTFRGGCLMPDCYLCLSDWFATGTKALEPAAEYRGTANPLDVAWNDLLDELYYQIEIFTAQATANQGVTVELWAGTRNRPECEWIYAVDKKVELP</sequence>
<proteinExistence type="predicted"/>